<evidence type="ECO:0000313" key="4">
    <source>
        <dbReference type="Proteomes" id="UP000054166"/>
    </source>
</evidence>
<dbReference type="EMBL" id="KN833033">
    <property type="protein sequence ID" value="KIM76568.1"/>
    <property type="molecule type" value="Genomic_DNA"/>
</dbReference>
<keyword evidence="1" id="KW-0175">Coiled coil</keyword>
<organism evidence="3 4">
    <name type="scientific">Piloderma croceum (strain F 1598)</name>
    <dbReference type="NCBI Taxonomy" id="765440"/>
    <lineage>
        <taxon>Eukaryota</taxon>
        <taxon>Fungi</taxon>
        <taxon>Dikarya</taxon>
        <taxon>Basidiomycota</taxon>
        <taxon>Agaricomycotina</taxon>
        <taxon>Agaricomycetes</taxon>
        <taxon>Agaricomycetidae</taxon>
        <taxon>Atheliales</taxon>
        <taxon>Atheliaceae</taxon>
        <taxon>Piloderma</taxon>
    </lineage>
</organism>
<name>A0A0C3ARK8_PILCF</name>
<feature type="compositionally biased region" description="Acidic residues" evidence="2">
    <location>
        <begin position="173"/>
        <end position="183"/>
    </location>
</feature>
<evidence type="ECO:0000256" key="2">
    <source>
        <dbReference type="SAM" id="MobiDB-lite"/>
    </source>
</evidence>
<proteinExistence type="predicted"/>
<reference evidence="3 4" key="1">
    <citation type="submission" date="2014-04" db="EMBL/GenBank/DDBJ databases">
        <authorList>
            <consortium name="DOE Joint Genome Institute"/>
            <person name="Kuo A."/>
            <person name="Tarkka M."/>
            <person name="Buscot F."/>
            <person name="Kohler A."/>
            <person name="Nagy L.G."/>
            <person name="Floudas D."/>
            <person name="Copeland A."/>
            <person name="Barry K.W."/>
            <person name="Cichocki N."/>
            <person name="Veneault-Fourrey C."/>
            <person name="LaButti K."/>
            <person name="Lindquist E.A."/>
            <person name="Lipzen A."/>
            <person name="Lundell T."/>
            <person name="Morin E."/>
            <person name="Murat C."/>
            <person name="Sun H."/>
            <person name="Tunlid A."/>
            <person name="Henrissat B."/>
            <person name="Grigoriev I.V."/>
            <person name="Hibbett D.S."/>
            <person name="Martin F."/>
            <person name="Nordberg H.P."/>
            <person name="Cantor M.N."/>
            <person name="Hua S.X."/>
        </authorList>
    </citation>
    <scope>NUCLEOTIDE SEQUENCE [LARGE SCALE GENOMIC DNA]</scope>
    <source>
        <strain evidence="3 4">F 1598</strain>
    </source>
</reference>
<protein>
    <submittedName>
        <fullName evidence="3">Uncharacterized protein</fullName>
    </submittedName>
</protein>
<dbReference type="Proteomes" id="UP000054166">
    <property type="component" value="Unassembled WGS sequence"/>
</dbReference>
<accession>A0A0C3ARK8</accession>
<dbReference type="HOGENOM" id="CLU_073385_0_0_1"/>
<evidence type="ECO:0000256" key="1">
    <source>
        <dbReference type="SAM" id="Coils"/>
    </source>
</evidence>
<gene>
    <name evidence="3" type="ORF">PILCRDRAFT_12625</name>
</gene>
<dbReference type="InParanoid" id="A0A0C3ARK8"/>
<keyword evidence="4" id="KW-1185">Reference proteome</keyword>
<feature type="region of interest" description="Disordered" evidence="2">
    <location>
        <begin position="173"/>
        <end position="202"/>
    </location>
</feature>
<sequence length="387" mass="42966">MSYPNPYEAPEEFFHLLKTLNFEVAVTAFVHSRNKPTPGPNGRFKEEFAQAWCEQMDVLLGKLSRADGLHSDHREVIGCLHELCTKTICSTETQLANQQASDEAKKKKMEEDMKRIDEMVRLENEQEAKEKADALKQMLDEQENLKAMERELEMKKQALHDAQKAADILVDDQDQDQDQDQDDVASVSTVGDQVVPKKTKQQGEEEACKKLEQVVHSTCCAACTKANDICTGPIGYSCNVCWKLKKSCSNGGCHHPRVKDEPASPAKQTRKRKMYSASGLNSIGTIEQLDEANIPQGSSKWQKTGAGATAHVRFDGVTVTPGTRPNPRPTRKLTQSSKATLKVEDNSSIELDDLFTKLGQEFYAIGKACETIGKTCENIAETINSNA</sequence>
<evidence type="ECO:0000313" key="3">
    <source>
        <dbReference type="EMBL" id="KIM76568.1"/>
    </source>
</evidence>
<feature type="coiled-coil region" evidence="1">
    <location>
        <begin position="106"/>
        <end position="165"/>
    </location>
</feature>
<dbReference type="AlphaFoldDB" id="A0A0C3ARK8"/>
<reference evidence="4" key="2">
    <citation type="submission" date="2015-01" db="EMBL/GenBank/DDBJ databases">
        <title>Evolutionary Origins and Diversification of the Mycorrhizal Mutualists.</title>
        <authorList>
            <consortium name="DOE Joint Genome Institute"/>
            <consortium name="Mycorrhizal Genomics Consortium"/>
            <person name="Kohler A."/>
            <person name="Kuo A."/>
            <person name="Nagy L.G."/>
            <person name="Floudas D."/>
            <person name="Copeland A."/>
            <person name="Barry K.W."/>
            <person name="Cichocki N."/>
            <person name="Veneault-Fourrey C."/>
            <person name="LaButti K."/>
            <person name="Lindquist E.A."/>
            <person name="Lipzen A."/>
            <person name="Lundell T."/>
            <person name="Morin E."/>
            <person name="Murat C."/>
            <person name="Riley R."/>
            <person name="Ohm R."/>
            <person name="Sun H."/>
            <person name="Tunlid A."/>
            <person name="Henrissat B."/>
            <person name="Grigoriev I.V."/>
            <person name="Hibbett D.S."/>
            <person name="Martin F."/>
        </authorList>
    </citation>
    <scope>NUCLEOTIDE SEQUENCE [LARGE SCALE GENOMIC DNA]</scope>
    <source>
        <strain evidence="4">F 1598</strain>
    </source>
</reference>